<dbReference type="HAMAP" id="MF_00385">
    <property type="entry name" value="Ribosomal_bS16"/>
    <property type="match status" value="1"/>
</dbReference>
<dbReference type="GO" id="GO:0003735">
    <property type="term" value="F:structural constituent of ribosome"/>
    <property type="evidence" value="ECO:0007669"/>
    <property type="project" value="InterPro"/>
</dbReference>
<evidence type="ECO:0000313" key="4">
    <source>
        <dbReference type="EMBL" id="RZD17280.1"/>
    </source>
</evidence>
<dbReference type="InterPro" id="IPR000307">
    <property type="entry name" value="Ribosomal_bS16"/>
</dbReference>
<dbReference type="PANTHER" id="PTHR12919:SF20">
    <property type="entry name" value="SMALL RIBOSOMAL SUBUNIT PROTEIN BS16M"/>
    <property type="match status" value="1"/>
</dbReference>
<keyword evidence="1 3" id="KW-0689">Ribosomal protein</keyword>
<dbReference type="GO" id="GO:0005737">
    <property type="term" value="C:cytoplasm"/>
    <property type="evidence" value="ECO:0007669"/>
    <property type="project" value="UniProtKB-ARBA"/>
</dbReference>
<comment type="caution">
    <text evidence="4">The sequence shown here is derived from an EMBL/GenBank/DDBJ whole genome shotgun (WGS) entry which is preliminary data.</text>
</comment>
<evidence type="ECO:0000256" key="3">
    <source>
        <dbReference type="HAMAP-Rule" id="MF_00385"/>
    </source>
</evidence>
<dbReference type="Gene3D" id="3.30.1320.10">
    <property type="match status" value="1"/>
</dbReference>
<proteinExistence type="inferred from homology"/>
<organism evidence="4 5">
    <name type="scientific">Acididesulfobacter guangdongensis</name>
    <dbReference type="NCBI Taxonomy" id="2597225"/>
    <lineage>
        <taxon>Bacteria</taxon>
        <taxon>Deltaproteobacteria</taxon>
        <taxon>Candidatus Acidulodesulfobacterales</taxon>
        <taxon>Candidatus Acididesulfobacter</taxon>
    </lineage>
</organism>
<accession>A0A519BJ35</accession>
<comment type="similarity">
    <text evidence="3">Belongs to the bacterial ribosomal protein bS16 family.</text>
</comment>
<evidence type="ECO:0000256" key="1">
    <source>
        <dbReference type="ARBA" id="ARBA00022980"/>
    </source>
</evidence>
<dbReference type="Proteomes" id="UP000316562">
    <property type="component" value="Unassembled WGS sequence"/>
</dbReference>
<keyword evidence="2 3" id="KW-0687">Ribonucleoprotein</keyword>
<dbReference type="AlphaFoldDB" id="A0A519BJ35"/>
<protein>
    <recommendedName>
        <fullName evidence="3">Small ribosomal subunit protein bS16</fullName>
    </recommendedName>
</protein>
<dbReference type="SUPFAM" id="SSF54565">
    <property type="entry name" value="Ribosomal protein S16"/>
    <property type="match status" value="1"/>
</dbReference>
<reference evidence="4 5" key="1">
    <citation type="journal article" date="2019" name="ISME J.">
        <title>Insights into ecological role of a new deltaproteobacterial order Candidatus Acidulodesulfobacterales by metagenomics and metatranscriptomics.</title>
        <authorList>
            <person name="Tan S."/>
            <person name="Liu J."/>
            <person name="Fang Y."/>
            <person name="Hedlund B.P."/>
            <person name="Lian Z.H."/>
            <person name="Huang L.Y."/>
            <person name="Li J.T."/>
            <person name="Huang L.N."/>
            <person name="Li W.J."/>
            <person name="Jiang H.C."/>
            <person name="Dong H.L."/>
            <person name="Shu W.S."/>
        </authorList>
    </citation>
    <scope>NUCLEOTIDE SEQUENCE [LARGE SCALE GENOMIC DNA]</scope>
    <source>
        <strain evidence="4">AP2</strain>
    </source>
</reference>
<dbReference type="InterPro" id="IPR023803">
    <property type="entry name" value="Ribosomal_bS16_dom_sf"/>
</dbReference>
<evidence type="ECO:0000256" key="2">
    <source>
        <dbReference type="ARBA" id="ARBA00023274"/>
    </source>
</evidence>
<evidence type="ECO:0000313" key="5">
    <source>
        <dbReference type="Proteomes" id="UP000316562"/>
    </source>
</evidence>
<dbReference type="GO" id="GO:0015935">
    <property type="term" value="C:small ribosomal subunit"/>
    <property type="evidence" value="ECO:0007669"/>
    <property type="project" value="TreeGrafter"/>
</dbReference>
<dbReference type="GO" id="GO:0006412">
    <property type="term" value="P:translation"/>
    <property type="evidence" value="ECO:0007669"/>
    <property type="project" value="UniProtKB-UniRule"/>
</dbReference>
<gene>
    <name evidence="3" type="primary">rpsP</name>
    <name evidence="4" type="ORF">EVJ46_03360</name>
</gene>
<dbReference type="NCBIfam" id="TIGR00002">
    <property type="entry name" value="S16"/>
    <property type="match status" value="1"/>
</dbReference>
<sequence>MSVKIRLARVGSHKKPYYRIVAASCEKSATKKFIEILGTYNPHLDPADFKINKDKFDKWMSLGAQPSDTVKSLIKKNSKLAAIN</sequence>
<dbReference type="Pfam" id="PF00886">
    <property type="entry name" value="Ribosomal_S16"/>
    <property type="match status" value="1"/>
</dbReference>
<dbReference type="EMBL" id="SGBC01000001">
    <property type="protein sequence ID" value="RZD17280.1"/>
    <property type="molecule type" value="Genomic_DNA"/>
</dbReference>
<dbReference type="PANTHER" id="PTHR12919">
    <property type="entry name" value="30S RIBOSOMAL PROTEIN S16"/>
    <property type="match status" value="1"/>
</dbReference>
<name>A0A519BJ35_ACIG2</name>